<proteinExistence type="predicted"/>
<keyword evidence="3" id="KW-1185">Reference proteome</keyword>
<dbReference type="AlphaFoldDB" id="A0A4R6H787"/>
<dbReference type="OrthoDB" id="5348860at2"/>
<evidence type="ECO:0000313" key="2">
    <source>
        <dbReference type="EMBL" id="TDO03668.1"/>
    </source>
</evidence>
<organism evidence="2 3">
    <name type="scientific">Halomonas ventosae</name>
    <dbReference type="NCBI Taxonomy" id="229007"/>
    <lineage>
        <taxon>Bacteria</taxon>
        <taxon>Pseudomonadati</taxon>
        <taxon>Pseudomonadota</taxon>
        <taxon>Gammaproteobacteria</taxon>
        <taxon>Oceanospirillales</taxon>
        <taxon>Halomonadaceae</taxon>
        <taxon>Halomonas</taxon>
    </lineage>
</organism>
<accession>A0A4R6H787</accession>
<feature type="signal peptide" evidence="1">
    <location>
        <begin position="1"/>
        <end position="20"/>
    </location>
</feature>
<comment type="caution">
    <text evidence="2">The sequence shown here is derived from an EMBL/GenBank/DDBJ whole genome shotgun (WGS) entry which is preliminary data.</text>
</comment>
<gene>
    <name evidence="2" type="ORF">DFO68_11659</name>
</gene>
<evidence type="ECO:0000256" key="1">
    <source>
        <dbReference type="SAM" id="SignalP"/>
    </source>
</evidence>
<name>A0A4R6H787_9GAMM</name>
<sequence length="149" mass="16422">MQIRSLLAGTAMVALLVGCATGPADQTAAPGREATTATYEGTLPCRNCDGIDLSVTLNGEAQGAAEQRNFELEASYRAHPQNPPDENYTGNWEVLQGTEQDPTATVYELTPDGEGQTYYFLRIDPQTLELIDPNLRRFQNSEMLRLKRQ</sequence>
<dbReference type="RefSeq" id="WP_133483843.1">
    <property type="nucleotide sequence ID" value="NZ_SNWH01000016.1"/>
</dbReference>
<evidence type="ECO:0000313" key="3">
    <source>
        <dbReference type="Proteomes" id="UP000295150"/>
    </source>
</evidence>
<dbReference type="Pfam" id="PF04170">
    <property type="entry name" value="NlpE"/>
    <property type="match status" value="1"/>
</dbReference>
<dbReference type="PROSITE" id="PS51257">
    <property type="entry name" value="PROKAR_LIPOPROTEIN"/>
    <property type="match status" value="1"/>
</dbReference>
<reference evidence="2 3" key="1">
    <citation type="submission" date="2019-03" db="EMBL/GenBank/DDBJ databases">
        <title>Freshwater and sediment microbial communities from various areas in North America, analyzing microbe dynamics in response to fracking.</title>
        <authorList>
            <person name="Lamendella R."/>
        </authorList>
    </citation>
    <scope>NUCLEOTIDE SEQUENCE [LARGE SCALE GENOMIC DNA]</scope>
    <source>
        <strain evidence="2 3">1_TX</strain>
    </source>
</reference>
<dbReference type="InterPro" id="IPR007298">
    <property type="entry name" value="Cu-R_lipoprotein_NlpE"/>
</dbReference>
<dbReference type="Gene3D" id="2.40.128.640">
    <property type="match status" value="1"/>
</dbReference>
<protein>
    <submittedName>
        <fullName evidence="2">NlpE-like protein</fullName>
    </submittedName>
</protein>
<dbReference type="Proteomes" id="UP000295150">
    <property type="component" value="Unassembled WGS sequence"/>
</dbReference>
<feature type="chain" id="PRO_5020894508" evidence="1">
    <location>
        <begin position="21"/>
        <end position="149"/>
    </location>
</feature>
<dbReference type="EMBL" id="SNWH01000016">
    <property type="protein sequence ID" value="TDO03668.1"/>
    <property type="molecule type" value="Genomic_DNA"/>
</dbReference>
<keyword evidence="1" id="KW-0732">Signal</keyword>